<dbReference type="PROSITE" id="PS51192">
    <property type="entry name" value="HELICASE_ATP_BIND_1"/>
    <property type="match status" value="1"/>
</dbReference>
<dbReference type="CDD" id="cd18787">
    <property type="entry name" value="SF2_C_DEAD"/>
    <property type="match status" value="1"/>
</dbReference>
<dbReference type="GO" id="GO:0003723">
    <property type="term" value="F:RNA binding"/>
    <property type="evidence" value="ECO:0007669"/>
    <property type="project" value="UniProtKB-UniRule"/>
</dbReference>
<dbReference type="Pfam" id="PF23681">
    <property type="entry name" value="CTT_SPB4"/>
    <property type="match status" value="1"/>
</dbReference>
<evidence type="ECO:0000256" key="4">
    <source>
        <dbReference type="ARBA" id="ARBA00022741"/>
    </source>
</evidence>
<keyword evidence="6 13" id="KW-0347">Helicase</keyword>
<dbReference type="AlphaFoldDB" id="A0A8H7SVI6"/>
<feature type="domain" description="DEAD-box RNA helicase Q" evidence="18">
    <location>
        <begin position="11"/>
        <end position="39"/>
    </location>
</feature>
<dbReference type="Gene3D" id="3.40.50.300">
    <property type="entry name" value="P-loop containing nucleotide triphosphate hydrolases"/>
    <property type="match status" value="2"/>
</dbReference>
<keyword evidence="8 14" id="KW-0694">RNA-binding</keyword>
<dbReference type="CDD" id="cd17960">
    <property type="entry name" value="DEADc_DDX55"/>
    <property type="match status" value="1"/>
</dbReference>
<dbReference type="SUPFAM" id="SSF52540">
    <property type="entry name" value="P-loop containing nucleoside triphosphate hydrolases"/>
    <property type="match status" value="2"/>
</dbReference>
<evidence type="ECO:0000259" key="16">
    <source>
        <dbReference type="PROSITE" id="PS51192"/>
    </source>
</evidence>
<keyword evidence="7 13" id="KW-0067">ATP-binding</keyword>
<dbReference type="PROSITE" id="PS51194">
    <property type="entry name" value="HELICASE_CTER"/>
    <property type="match status" value="1"/>
</dbReference>
<accession>A0A8H7SVI6</accession>
<dbReference type="Pfam" id="PF00271">
    <property type="entry name" value="Helicase_C"/>
    <property type="match status" value="1"/>
</dbReference>
<dbReference type="GO" id="GO:0005730">
    <property type="term" value="C:nucleolus"/>
    <property type="evidence" value="ECO:0007669"/>
    <property type="project" value="UniProtKB-SubCell"/>
</dbReference>
<evidence type="ECO:0000256" key="12">
    <source>
        <dbReference type="PROSITE-ProRule" id="PRU00552"/>
    </source>
</evidence>
<dbReference type="InterPro" id="IPR014014">
    <property type="entry name" value="RNA_helicase_DEAD_Q_motif"/>
</dbReference>
<protein>
    <recommendedName>
        <fullName evidence="14">ATP-dependent RNA helicase</fullName>
        <ecNumber evidence="14">3.6.4.13</ecNumber>
    </recommendedName>
</protein>
<dbReference type="PROSITE" id="PS00039">
    <property type="entry name" value="DEAD_ATP_HELICASE"/>
    <property type="match status" value="1"/>
</dbReference>
<evidence type="ECO:0000256" key="11">
    <source>
        <dbReference type="ARBA" id="ARBA00047984"/>
    </source>
</evidence>
<keyword evidence="4 13" id="KW-0547">Nucleotide-binding</keyword>
<dbReference type="GO" id="GO:0006364">
    <property type="term" value="P:rRNA processing"/>
    <property type="evidence" value="ECO:0007669"/>
    <property type="project" value="UniProtKB-KW"/>
</dbReference>
<dbReference type="GO" id="GO:0003724">
    <property type="term" value="F:RNA helicase activity"/>
    <property type="evidence" value="ECO:0007669"/>
    <property type="project" value="UniProtKB-EC"/>
</dbReference>
<comment type="catalytic activity">
    <reaction evidence="11 14">
        <text>ATP + H2O = ADP + phosphate + H(+)</text>
        <dbReference type="Rhea" id="RHEA:13065"/>
        <dbReference type="ChEBI" id="CHEBI:15377"/>
        <dbReference type="ChEBI" id="CHEBI:15378"/>
        <dbReference type="ChEBI" id="CHEBI:30616"/>
        <dbReference type="ChEBI" id="CHEBI:43474"/>
        <dbReference type="ChEBI" id="CHEBI:456216"/>
        <dbReference type="EC" id="3.6.4.13"/>
    </reaction>
</comment>
<comment type="caution">
    <text evidence="19">The sequence shown here is derived from an EMBL/GenBank/DDBJ whole genome shotgun (WGS) entry which is preliminary data.</text>
</comment>
<evidence type="ECO:0000259" key="18">
    <source>
        <dbReference type="PROSITE" id="PS51195"/>
    </source>
</evidence>
<dbReference type="InterPro" id="IPR056330">
    <property type="entry name" value="CTT_SPB4"/>
</dbReference>
<keyword evidence="2" id="KW-0690">Ribosome biogenesis</keyword>
<dbReference type="Pfam" id="PF13959">
    <property type="entry name" value="CTE_SPB4"/>
    <property type="match status" value="1"/>
</dbReference>
<evidence type="ECO:0000256" key="7">
    <source>
        <dbReference type="ARBA" id="ARBA00022840"/>
    </source>
</evidence>
<evidence type="ECO:0000256" key="1">
    <source>
        <dbReference type="ARBA" id="ARBA00004604"/>
    </source>
</evidence>
<dbReference type="SMART" id="SM00490">
    <property type="entry name" value="HELICc"/>
    <property type="match status" value="1"/>
</dbReference>
<dbReference type="GO" id="GO:0005524">
    <property type="term" value="F:ATP binding"/>
    <property type="evidence" value="ECO:0007669"/>
    <property type="project" value="UniProtKB-UniRule"/>
</dbReference>
<evidence type="ECO:0000259" key="17">
    <source>
        <dbReference type="PROSITE" id="PS51194"/>
    </source>
</evidence>
<dbReference type="GO" id="GO:0016787">
    <property type="term" value="F:hydrolase activity"/>
    <property type="evidence" value="ECO:0007669"/>
    <property type="project" value="UniProtKB-KW"/>
</dbReference>
<dbReference type="SMART" id="SM00487">
    <property type="entry name" value="DEXDc"/>
    <property type="match status" value="1"/>
</dbReference>
<dbReference type="SMART" id="SM01178">
    <property type="entry name" value="DUF4217"/>
    <property type="match status" value="1"/>
</dbReference>
<reference evidence="19" key="1">
    <citation type="submission" date="2021-01" db="EMBL/GenBank/DDBJ databases">
        <title>Metabolic potential, ecology and presence of endohyphal bacteria is reflected in genomic diversity of Mucoromycotina.</title>
        <authorList>
            <person name="Muszewska A."/>
            <person name="Okrasinska A."/>
            <person name="Steczkiewicz K."/>
            <person name="Drgas O."/>
            <person name="Orlowska M."/>
            <person name="Perlinska-Lenart U."/>
            <person name="Aleksandrzak-Piekarczyk T."/>
            <person name="Szatraj K."/>
            <person name="Zielenkiewicz U."/>
            <person name="Pilsyk S."/>
            <person name="Malc E."/>
            <person name="Mieczkowski P."/>
            <person name="Kruszewska J.S."/>
            <person name="Biernat P."/>
            <person name="Pawlowska J."/>
        </authorList>
    </citation>
    <scope>NUCLEOTIDE SEQUENCE</scope>
    <source>
        <strain evidence="19">WA0000018081</strain>
    </source>
</reference>
<evidence type="ECO:0000256" key="3">
    <source>
        <dbReference type="ARBA" id="ARBA00022552"/>
    </source>
</evidence>
<dbReference type="EC" id="3.6.4.13" evidence="14"/>
<evidence type="ECO:0000256" key="15">
    <source>
        <dbReference type="SAM" id="Coils"/>
    </source>
</evidence>
<dbReference type="InterPro" id="IPR025313">
    <property type="entry name" value="SPB4-like_CTE"/>
</dbReference>
<evidence type="ECO:0000256" key="9">
    <source>
        <dbReference type="ARBA" id="ARBA00023054"/>
    </source>
</evidence>
<name>A0A8H7SVI6_9FUNG</name>
<comment type="function">
    <text evidence="14">RNA helicase.</text>
</comment>
<evidence type="ECO:0000256" key="8">
    <source>
        <dbReference type="ARBA" id="ARBA00022884"/>
    </source>
</evidence>
<sequence>MTAIATPAGSWHSLEVPLSPSILDTLDQMGFETMTPVQSGAIPLFMKNKDVVVEAVTGSGKTLSFVVPILEKLLRREDPLKNHEIGSVVITPTRELAQQIHSVFEKFVVDHEREQDIRLGLFIGGSTSLAEDIISFKQTKPRIIIGTPGRLEELLTKSAQLVNTKELEVLVMDEADRLLDMGFSKQLSNIIAQLPKQRRTGLFSATMTDGLSELVRAGLRNPVRIVVKVEDLANKGVVQRTPATLDIDYLVCDAEQKLLQMSRILTKELAKEEGSRKFIVYFATCAMVDYFYKILSRLPQLKPFSFHSLHGQMDTKRRSATYTSFTELSPAIPAVLLCTDVASRGLDISDLDYVIQYDPPQDPKAFSHRAGRAGRAGRKGKATVILVRGREEVYIEFLKLRKIPLQRRGYILADHSIVDNSVVDESDDEKATSSQVKDDTLMDFIASVRKIVKTDRDISDRAIKAFVSWARAYSKHEASYIFRIKDLDLASLAMGFGLLKLPKMPELKAQQFQKEYVNKFVDEDGLDWDKFKYTDKMREAKRLRELKEYQLKIAKQKPQQKKKLNVAWSEKVDAKERKVVRKEKKQAKKEFLKKQEQEQVETKKRDIEEVEEEWKELAEEERMFKKVRKGQVAKNAFEEMF</sequence>
<keyword evidence="3" id="KW-0698">rRNA processing</keyword>
<keyword evidence="5 13" id="KW-0378">Hydrolase</keyword>
<feature type="domain" description="Helicase C-terminal" evidence="17">
    <location>
        <begin position="257"/>
        <end position="429"/>
    </location>
</feature>
<dbReference type="InterPro" id="IPR000629">
    <property type="entry name" value="RNA-helicase_DEAD-box_CS"/>
</dbReference>
<dbReference type="FunFam" id="3.40.50.300:FF:000877">
    <property type="entry name" value="RNA helicase"/>
    <property type="match status" value="1"/>
</dbReference>
<dbReference type="InterPro" id="IPR011545">
    <property type="entry name" value="DEAD/DEAH_box_helicase_dom"/>
</dbReference>
<evidence type="ECO:0000256" key="5">
    <source>
        <dbReference type="ARBA" id="ARBA00022801"/>
    </source>
</evidence>
<dbReference type="PANTHER" id="PTHR24031">
    <property type="entry name" value="RNA HELICASE"/>
    <property type="match status" value="1"/>
</dbReference>
<feature type="coiled-coil region" evidence="15">
    <location>
        <begin position="577"/>
        <end position="620"/>
    </location>
</feature>
<keyword evidence="9 15" id="KW-0175">Coiled coil</keyword>
<dbReference type="Proteomes" id="UP000613177">
    <property type="component" value="Unassembled WGS sequence"/>
</dbReference>
<evidence type="ECO:0000256" key="13">
    <source>
        <dbReference type="RuleBase" id="RU000492"/>
    </source>
</evidence>
<evidence type="ECO:0000256" key="2">
    <source>
        <dbReference type="ARBA" id="ARBA00022517"/>
    </source>
</evidence>
<proteinExistence type="inferred from homology"/>
<dbReference type="InterPro" id="IPR027417">
    <property type="entry name" value="P-loop_NTPase"/>
</dbReference>
<dbReference type="EMBL" id="JAEPRE010000037">
    <property type="protein sequence ID" value="KAG2235171.1"/>
    <property type="molecule type" value="Genomic_DNA"/>
</dbReference>
<dbReference type="PROSITE" id="PS51195">
    <property type="entry name" value="Q_MOTIF"/>
    <property type="match status" value="1"/>
</dbReference>
<dbReference type="Pfam" id="PF00270">
    <property type="entry name" value="DEAD"/>
    <property type="match status" value="1"/>
</dbReference>
<gene>
    <name evidence="19" type="ORF">INT48_003515</name>
</gene>
<dbReference type="InterPro" id="IPR014001">
    <property type="entry name" value="Helicase_ATP-bd"/>
</dbReference>
<dbReference type="InterPro" id="IPR001650">
    <property type="entry name" value="Helicase_C-like"/>
</dbReference>
<evidence type="ECO:0000313" key="19">
    <source>
        <dbReference type="EMBL" id="KAG2235171.1"/>
    </source>
</evidence>
<feature type="domain" description="Helicase ATP-binding" evidence="16">
    <location>
        <begin position="42"/>
        <end position="225"/>
    </location>
</feature>
<feature type="short sequence motif" description="Q motif" evidence="12">
    <location>
        <begin position="11"/>
        <end position="39"/>
    </location>
</feature>
<organism evidence="19 20">
    <name type="scientific">Thamnidium elegans</name>
    <dbReference type="NCBI Taxonomy" id="101142"/>
    <lineage>
        <taxon>Eukaryota</taxon>
        <taxon>Fungi</taxon>
        <taxon>Fungi incertae sedis</taxon>
        <taxon>Mucoromycota</taxon>
        <taxon>Mucoromycotina</taxon>
        <taxon>Mucoromycetes</taxon>
        <taxon>Mucorales</taxon>
        <taxon>Mucorineae</taxon>
        <taxon>Mucoraceae</taxon>
        <taxon>Thamnidium</taxon>
    </lineage>
</organism>
<comment type="domain">
    <text evidence="14">The Q motif is unique to and characteristic of the DEAD box family of RNA helicases and controls ATP binding and hydrolysis.</text>
</comment>
<evidence type="ECO:0000256" key="14">
    <source>
        <dbReference type="RuleBase" id="RU365068"/>
    </source>
</evidence>
<evidence type="ECO:0000256" key="6">
    <source>
        <dbReference type="ARBA" id="ARBA00022806"/>
    </source>
</evidence>
<evidence type="ECO:0000256" key="10">
    <source>
        <dbReference type="ARBA" id="ARBA00038002"/>
    </source>
</evidence>
<dbReference type="OrthoDB" id="7396459at2759"/>
<comment type="similarity">
    <text evidence="10">Belongs to the DEAD box helicase family. DDX55/SPB4 subfamily.</text>
</comment>
<evidence type="ECO:0000313" key="20">
    <source>
        <dbReference type="Proteomes" id="UP000613177"/>
    </source>
</evidence>
<keyword evidence="20" id="KW-1185">Reference proteome</keyword>
<comment type="subcellular location">
    <subcellularLocation>
        <location evidence="1">Nucleus</location>
        <location evidence="1">Nucleolus</location>
    </subcellularLocation>
</comment>